<name>A0A9J7KJD8_BRAFL</name>
<dbReference type="AlphaFoldDB" id="A0A9J7KJD8"/>
<dbReference type="OrthoDB" id="10068941at2759"/>
<accession>A0A9J7KJD8</accession>
<evidence type="ECO:0000313" key="1">
    <source>
        <dbReference type="Proteomes" id="UP000001554"/>
    </source>
</evidence>
<reference evidence="1" key="1">
    <citation type="journal article" date="2020" name="Nat. Ecol. Evol.">
        <title>Deeply conserved synteny resolves early events in vertebrate evolution.</title>
        <authorList>
            <person name="Simakov O."/>
            <person name="Marletaz F."/>
            <person name="Yue J.X."/>
            <person name="O'Connell B."/>
            <person name="Jenkins J."/>
            <person name="Brandt A."/>
            <person name="Calef R."/>
            <person name="Tung C.H."/>
            <person name="Huang T.K."/>
            <person name="Schmutz J."/>
            <person name="Satoh N."/>
            <person name="Yu J.K."/>
            <person name="Putnam N.H."/>
            <person name="Green R.E."/>
            <person name="Rokhsar D.S."/>
        </authorList>
    </citation>
    <scope>NUCLEOTIDE SEQUENCE [LARGE SCALE GENOMIC DNA]</scope>
    <source>
        <strain evidence="1">S238N-H82</strain>
    </source>
</reference>
<dbReference type="GeneID" id="118405963"/>
<keyword evidence="1" id="KW-1185">Reference proteome</keyword>
<gene>
    <name evidence="2" type="primary">LOC118405963</name>
</gene>
<dbReference type="KEGG" id="bfo:118405963"/>
<proteinExistence type="predicted"/>
<sequence>MRWRGVALSRASDTDVLPSKWYASLKTECEEVAVQFANELNKVLTKLAMFSLEDAKNIPNAMEKLCLLVMSLPADIVSSKTMQEALFFVVERMLDGHGELLAHWFQQRKPSLVFNIGTG</sequence>
<organism evidence="1 2">
    <name type="scientific">Branchiostoma floridae</name>
    <name type="common">Florida lancelet</name>
    <name type="synonym">Amphioxus</name>
    <dbReference type="NCBI Taxonomy" id="7739"/>
    <lineage>
        <taxon>Eukaryota</taxon>
        <taxon>Metazoa</taxon>
        <taxon>Chordata</taxon>
        <taxon>Cephalochordata</taxon>
        <taxon>Leptocardii</taxon>
        <taxon>Amphioxiformes</taxon>
        <taxon>Branchiostomatidae</taxon>
        <taxon>Branchiostoma</taxon>
    </lineage>
</organism>
<evidence type="ECO:0000313" key="2">
    <source>
        <dbReference type="RefSeq" id="XP_035661708.1"/>
    </source>
</evidence>
<reference evidence="2" key="2">
    <citation type="submission" date="2025-08" db="UniProtKB">
        <authorList>
            <consortium name="RefSeq"/>
        </authorList>
    </citation>
    <scope>IDENTIFICATION</scope>
    <source>
        <strain evidence="2">S238N-H82</strain>
        <tissue evidence="2">Testes</tissue>
    </source>
</reference>
<dbReference type="RefSeq" id="XP_035661708.1">
    <property type="nucleotide sequence ID" value="XM_035805815.1"/>
</dbReference>
<dbReference type="Proteomes" id="UP000001554">
    <property type="component" value="Chromosome 18"/>
</dbReference>
<protein>
    <submittedName>
        <fullName evidence="2">Uncharacterized protein LOC118405963</fullName>
    </submittedName>
</protein>